<keyword evidence="2" id="KW-1185">Reference proteome</keyword>
<accession>A0A8C9Y2R9</accession>
<reference evidence="1" key="2">
    <citation type="submission" date="2025-09" db="UniProtKB">
        <authorList>
            <consortium name="Ensembl"/>
        </authorList>
    </citation>
    <scope>IDENTIFICATION</scope>
</reference>
<evidence type="ECO:0000313" key="1">
    <source>
        <dbReference type="Ensembl" id="ENSSLUP00000018511.1"/>
    </source>
</evidence>
<name>A0A8C9Y2R9_SANLU</name>
<protein>
    <submittedName>
        <fullName evidence="1">Uncharacterized protein</fullName>
    </submittedName>
</protein>
<dbReference type="Proteomes" id="UP000694568">
    <property type="component" value="Unplaced"/>
</dbReference>
<dbReference type="Ensembl" id="ENSSLUT00000019097.1">
    <property type="protein sequence ID" value="ENSSLUP00000018511.1"/>
    <property type="gene ID" value="ENSSLUG00000008629.1"/>
</dbReference>
<sequence>MQSCCCVYLVPNMEFEKLDAVQGTVAVPTIWGFHLYRGEIFYPLAHVVEIGMPGSCVHVGANGQVKFSSPGLCSLELI</sequence>
<reference evidence="1" key="1">
    <citation type="submission" date="2025-08" db="UniProtKB">
        <authorList>
            <consortium name="Ensembl"/>
        </authorList>
    </citation>
    <scope>IDENTIFICATION</scope>
</reference>
<proteinExistence type="predicted"/>
<evidence type="ECO:0000313" key="2">
    <source>
        <dbReference type="Proteomes" id="UP000694568"/>
    </source>
</evidence>
<dbReference type="AlphaFoldDB" id="A0A8C9Y2R9"/>
<organism evidence="1 2">
    <name type="scientific">Sander lucioperca</name>
    <name type="common">Pike-perch</name>
    <name type="synonym">Perca lucioperca</name>
    <dbReference type="NCBI Taxonomy" id="283035"/>
    <lineage>
        <taxon>Eukaryota</taxon>
        <taxon>Metazoa</taxon>
        <taxon>Chordata</taxon>
        <taxon>Craniata</taxon>
        <taxon>Vertebrata</taxon>
        <taxon>Euteleostomi</taxon>
        <taxon>Actinopterygii</taxon>
        <taxon>Neopterygii</taxon>
        <taxon>Teleostei</taxon>
        <taxon>Neoteleostei</taxon>
        <taxon>Acanthomorphata</taxon>
        <taxon>Eupercaria</taxon>
        <taxon>Perciformes</taxon>
        <taxon>Percoidei</taxon>
        <taxon>Percidae</taxon>
        <taxon>Luciopercinae</taxon>
        <taxon>Sander</taxon>
    </lineage>
</organism>